<dbReference type="SUPFAM" id="SSF53474">
    <property type="entry name" value="alpha/beta-Hydrolases"/>
    <property type="match status" value="1"/>
</dbReference>
<dbReference type="Gene3D" id="2.120.10.30">
    <property type="entry name" value="TolB, C-terminal domain"/>
    <property type="match status" value="2"/>
</dbReference>
<dbReference type="PANTHER" id="PTHR42776:SF27">
    <property type="entry name" value="DIPEPTIDYL PEPTIDASE FAMILY MEMBER 6"/>
    <property type="match status" value="1"/>
</dbReference>
<reference evidence="5 6" key="1">
    <citation type="journal article" date="2011" name="Front. Microbiol.">
        <title>Genomic signatures of strain selection and enhancement in Bacillus atrophaeus var. globigii, a historical biowarfare simulant.</title>
        <authorList>
            <person name="Gibbons H.S."/>
            <person name="Broomall S.M."/>
            <person name="McNew L.A."/>
            <person name="Daligault H."/>
            <person name="Chapman C."/>
            <person name="Bruce D."/>
            <person name="Karavis M."/>
            <person name="Krepps M."/>
            <person name="McGregor P.A."/>
            <person name="Hong C."/>
            <person name="Park K.H."/>
            <person name="Akmal A."/>
            <person name="Feldman A."/>
            <person name="Lin J.S."/>
            <person name="Chang W.E."/>
            <person name="Higgs B.W."/>
            <person name="Demirev P."/>
            <person name="Lindquist J."/>
            <person name="Liem A."/>
            <person name="Fochler E."/>
            <person name="Read T.D."/>
            <person name="Tapia R."/>
            <person name="Johnson S."/>
            <person name="Bishop-Lilly K.A."/>
            <person name="Detter C."/>
            <person name="Han C."/>
            <person name="Sozhamannan S."/>
            <person name="Rosenzweig C.N."/>
            <person name="Skowronski E.W."/>
        </authorList>
    </citation>
    <scope>NUCLEOTIDE SEQUENCE [LARGE SCALE GENOMIC DNA]</scope>
    <source>
        <strain evidence="5 6">AK5</strain>
    </source>
</reference>
<comment type="caution">
    <text evidence="5">The sequence shown here is derived from an EMBL/GenBank/DDBJ whole genome shotgun (WGS) entry which is preliminary data.</text>
</comment>
<keyword evidence="3" id="KW-0732">Signal</keyword>
<evidence type="ECO:0000256" key="3">
    <source>
        <dbReference type="SAM" id="SignalP"/>
    </source>
</evidence>
<keyword evidence="1" id="KW-0378">Hydrolase</keyword>
<feature type="chain" id="PRO_5019428043" evidence="3">
    <location>
        <begin position="49"/>
        <end position="694"/>
    </location>
</feature>
<dbReference type="Proteomes" id="UP000288212">
    <property type="component" value="Unassembled WGS sequence"/>
</dbReference>
<dbReference type="InterPro" id="IPR011659">
    <property type="entry name" value="WD40"/>
</dbReference>
<feature type="signal peptide" evidence="3">
    <location>
        <begin position="1"/>
        <end position="48"/>
    </location>
</feature>
<proteinExistence type="predicted"/>
<gene>
    <name evidence="5" type="ORF">CWE06_01700</name>
</gene>
<protein>
    <submittedName>
        <fullName evidence="5">S9 family peptidase</fullName>
    </submittedName>
</protein>
<keyword evidence="6" id="KW-1185">Reference proteome</keyword>
<dbReference type="Gene3D" id="3.40.50.1820">
    <property type="entry name" value="alpha/beta hydrolase"/>
    <property type="match status" value="1"/>
</dbReference>
<organism evidence="5 6">
    <name type="scientific">Aliidiomarina haloalkalitolerans</name>
    <dbReference type="NCBI Taxonomy" id="859059"/>
    <lineage>
        <taxon>Bacteria</taxon>
        <taxon>Pseudomonadati</taxon>
        <taxon>Pseudomonadota</taxon>
        <taxon>Gammaproteobacteria</taxon>
        <taxon>Alteromonadales</taxon>
        <taxon>Idiomarinaceae</taxon>
        <taxon>Aliidiomarina</taxon>
    </lineage>
</organism>
<evidence type="ECO:0000256" key="1">
    <source>
        <dbReference type="ARBA" id="ARBA00022801"/>
    </source>
</evidence>
<name>A0A432VYE4_9GAMM</name>
<evidence type="ECO:0000259" key="4">
    <source>
        <dbReference type="Pfam" id="PF00326"/>
    </source>
</evidence>
<dbReference type="SUPFAM" id="SSF82171">
    <property type="entry name" value="DPP6 N-terminal domain-like"/>
    <property type="match status" value="1"/>
</dbReference>
<keyword evidence="2" id="KW-0720">Serine protease</keyword>
<dbReference type="InterPro" id="IPR001375">
    <property type="entry name" value="Peptidase_S9_cat"/>
</dbReference>
<keyword evidence="2" id="KW-0645">Protease</keyword>
<dbReference type="OrthoDB" id="4269629at2"/>
<dbReference type="Pfam" id="PF07676">
    <property type="entry name" value="PD40"/>
    <property type="match status" value="2"/>
</dbReference>
<dbReference type="PANTHER" id="PTHR42776">
    <property type="entry name" value="SERINE PEPTIDASE S9 FAMILY MEMBER"/>
    <property type="match status" value="1"/>
</dbReference>
<dbReference type="Pfam" id="PF00326">
    <property type="entry name" value="Peptidase_S9"/>
    <property type="match status" value="1"/>
</dbReference>
<dbReference type="AlphaFoldDB" id="A0A432VYE4"/>
<accession>A0A432VYE4</accession>
<dbReference type="GO" id="GO:0004252">
    <property type="term" value="F:serine-type endopeptidase activity"/>
    <property type="evidence" value="ECO:0007669"/>
    <property type="project" value="TreeGrafter"/>
</dbReference>
<sequence length="694" mass="77797">MRFSVRLRTHDRFDKRIFAMRFTTECALSGALLTLTAPALLFAGAVNANTENNNPQPGFQASDYYQLVSVSDLQISEDGRTIAFVKTQVGDDKRSRNSSIWLSRDGAEPVQFSRSNSDFAPRLSPDGQRLVFLSGRDNGTALYSLSVNGGEAQELVRLEQGSLQSAQWHPNQTELLLTISLDPSITEPLKKADNQDDKPDVTVITDAVYKRQGGYLSSNRSGLWTYNLVEETLTSLTGDSEWHEGSASYSPNGACIAFASNRHPQAREGYFSSSIFVRCGDEERELATPQGHSSSPVWTGNQNIAYVYRESNYAAPSLQLYDLRNDSYRELAGQMDHSPNDLQAALGSLWFTADDRGSRPLFRVDLDLGGYQLIAGQGQSLSSVSFAQTGAIAWISEDEVTPGQVMRAHSIASLRDREVALIAQFNRDYLDSTQRQRYEVFTTENERGDRLDVFFLPPLNREEGKQYPVVLNIKGGPGGMWGHQWFPEMQLLSARGYAVVFVNYRGSSGYGHDHASQVRLDYGGADYRDNIFALDAALDRYNWLDPDRQFITGGSHGGFLTNWATTQTDRFRAAVTQRSVSNWISEAGTQAFPPLSMIEEFGGSIWQNYDYYWGRSPLKYADRVSTPTLIIHSNHDHITPIGQGEEWFYALKANRVPVELAVYDREGHGLSRGGRPINLVDRLERIVEWFDRHQ</sequence>
<dbReference type="EMBL" id="PIPI01000001">
    <property type="protein sequence ID" value="RUO21595.1"/>
    <property type="molecule type" value="Genomic_DNA"/>
</dbReference>
<dbReference type="InterPro" id="IPR029058">
    <property type="entry name" value="AB_hydrolase_fold"/>
</dbReference>
<dbReference type="InterPro" id="IPR011042">
    <property type="entry name" value="6-blade_b-propeller_TolB-like"/>
</dbReference>
<feature type="domain" description="Peptidase S9 prolyl oligopeptidase catalytic" evidence="4">
    <location>
        <begin position="488"/>
        <end position="693"/>
    </location>
</feature>
<evidence type="ECO:0000313" key="5">
    <source>
        <dbReference type="EMBL" id="RUO21595.1"/>
    </source>
</evidence>
<dbReference type="GO" id="GO:0006508">
    <property type="term" value="P:proteolysis"/>
    <property type="evidence" value="ECO:0007669"/>
    <property type="project" value="InterPro"/>
</dbReference>
<evidence type="ECO:0000256" key="2">
    <source>
        <dbReference type="ARBA" id="ARBA00022825"/>
    </source>
</evidence>
<evidence type="ECO:0000313" key="6">
    <source>
        <dbReference type="Proteomes" id="UP000288212"/>
    </source>
</evidence>